<gene>
    <name evidence="1" type="ORF">SAMN05444362_101228</name>
</gene>
<keyword evidence="2" id="KW-1185">Reference proteome</keyword>
<name>A0A1M4T3M3_9BACT</name>
<reference evidence="2" key="1">
    <citation type="submission" date="2016-11" db="EMBL/GenBank/DDBJ databases">
        <authorList>
            <person name="Varghese N."/>
            <person name="Submissions S."/>
        </authorList>
    </citation>
    <scope>NUCLEOTIDE SEQUENCE [LARGE SCALE GENOMIC DNA]</scope>
    <source>
        <strain evidence="2">DSM 27370</strain>
    </source>
</reference>
<evidence type="ECO:0000313" key="1">
    <source>
        <dbReference type="EMBL" id="SHE39041.1"/>
    </source>
</evidence>
<dbReference type="AlphaFoldDB" id="A0A1M4T3M3"/>
<evidence type="ECO:0008006" key="3">
    <source>
        <dbReference type="Google" id="ProtNLM"/>
    </source>
</evidence>
<protein>
    <recommendedName>
        <fullName evidence="3">Immunity protein 30</fullName>
    </recommendedName>
</protein>
<accession>A0A1M4T3M3</accession>
<dbReference type="EMBL" id="FQUC01000001">
    <property type="protein sequence ID" value="SHE39041.1"/>
    <property type="molecule type" value="Genomic_DNA"/>
</dbReference>
<evidence type="ECO:0000313" key="2">
    <source>
        <dbReference type="Proteomes" id="UP000184480"/>
    </source>
</evidence>
<organism evidence="1 2">
    <name type="scientific">Dysgonomonas macrotermitis</name>
    <dbReference type="NCBI Taxonomy" id="1346286"/>
    <lineage>
        <taxon>Bacteria</taxon>
        <taxon>Pseudomonadati</taxon>
        <taxon>Bacteroidota</taxon>
        <taxon>Bacteroidia</taxon>
        <taxon>Bacteroidales</taxon>
        <taxon>Dysgonomonadaceae</taxon>
        <taxon>Dysgonomonas</taxon>
    </lineage>
</organism>
<sequence length="117" mass="14078">MTIEELINEYKQMTYVCSLIDYADMETVEQNNQAVNRMYEIIELIRNRKEKDEILEFSKLLDIEENRTDIWVAVQILEMLEVDNDTEEKALRIIKKDAETSTGMKYWLEDYSRKKDL</sequence>
<dbReference type="Proteomes" id="UP000184480">
    <property type="component" value="Unassembled WGS sequence"/>
</dbReference>
<proteinExistence type="predicted"/>